<dbReference type="EMBL" id="ACGU01000065">
    <property type="protein sequence ID" value="EEJ71727.1"/>
    <property type="molecule type" value="Genomic_DNA"/>
</dbReference>
<gene>
    <name evidence="1" type="ORF">HMPREF0548_1409</name>
</gene>
<dbReference type="Proteomes" id="UP000005583">
    <property type="component" value="Unassembled WGS sequence"/>
</dbReference>
<dbReference type="STRING" id="525365.HMPREF0548_1409"/>
<evidence type="ECO:0008006" key="3">
    <source>
        <dbReference type="Google" id="ProtNLM"/>
    </source>
</evidence>
<evidence type="ECO:0000313" key="1">
    <source>
        <dbReference type="EMBL" id="EEJ71727.1"/>
    </source>
</evidence>
<dbReference type="InterPro" id="IPR001387">
    <property type="entry name" value="Cro/C1-type_HTH"/>
</dbReference>
<reference evidence="1 2" key="1">
    <citation type="submission" date="2009-01" db="EMBL/GenBank/DDBJ databases">
        <authorList>
            <person name="Qin X."/>
            <person name="Bachman B."/>
            <person name="Battles P."/>
            <person name="Bell A."/>
            <person name="Bess C."/>
            <person name="Bickham C."/>
            <person name="Chaboub L."/>
            <person name="Chen D."/>
            <person name="Coyle M."/>
            <person name="Deiros D.R."/>
            <person name="Dinh H."/>
            <person name="Forbes L."/>
            <person name="Fowler G."/>
            <person name="Francisco L."/>
            <person name="Fu Q."/>
            <person name="Gubbala S."/>
            <person name="Hale W."/>
            <person name="Han Y."/>
            <person name="Hemphill L."/>
            <person name="Highlander S.K."/>
            <person name="Hirani K."/>
            <person name="Hogues M."/>
            <person name="Jackson L."/>
            <person name="Jakkamsetti A."/>
            <person name="Javaid M."/>
            <person name="Jiang H."/>
            <person name="Korchina V."/>
            <person name="Kovar C."/>
            <person name="Lara F."/>
            <person name="Lee S."/>
            <person name="Mata R."/>
            <person name="Mathew T."/>
            <person name="Moen C."/>
            <person name="Morales K."/>
            <person name="Munidasa M."/>
            <person name="Nazareth L."/>
            <person name="Ngo R."/>
            <person name="Nguyen L."/>
            <person name="Okwuonu G."/>
            <person name="Ongeri F."/>
            <person name="Patil S."/>
            <person name="Petrosino J."/>
            <person name="Pham C."/>
            <person name="Pham P."/>
            <person name="Pu L.-L."/>
            <person name="Puazo M."/>
            <person name="Raj R."/>
            <person name="Reid J."/>
            <person name="Rouhana J."/>
            <person name="Saada N."/>
            <person name="Shang Y."/>
            <person name="Simmons D."/>
            <person name="Thornton R."/>
            <person name="Warren J."/>
            <person name="Weissenberger G."/>
            <person name="Zhang J."/>
            <person name="Zhang L."/>
            <person name="Zhou C."/>
            <person name="Zhu D."/>
            <person name="Muzny D."/>
            <person name="Worley K."/>
            <person name="Gibbs R."/>
        </authorList>
    </citation>
    <scope>NUCLEOTIDE SEQUENCE [LARGE SCALE GENOMIC DNA]</scope>
    <source>
        <strain evidence="1 2">DSM 16047</strain>
    </source>
</reference>
<dbReference type="AlphaFoldDB" id="C2EP13"/>
<dbReference type="GO" id="GO:0003677">
    <property type="term" value="F:DNA binding"/>
    <property type="evidence" value="ECO:0007669"/>
    <property type="project" value="InterPro"/>
</dbReference>
<accession>C2EP13</accession>
<organism evidence="1 2">
    <name type="scientific">Lactobacillus ultunensis DSM 16047</name>
    <dbReference type="NCBI Taxonomy" id="525365"/>
    <lineage>
        <taxon>Bacteria</taxon>
        <taxon>Bacillati</taxon>
        <taxon>Bacillota</taxon>
        <taxon>Bacilli</taxon>
        <taxon>Lactobacillales</taxon>
        <taxon>Lactobacillaceae</taxon>
        <taxon>Lactobacillus</taxon>
    </lineage>
</organism>
<comment type="caution">
    <text evidence="1">The sequence shown here is derived from an EMBL/GenBank/DDBJ whole genome shotgun (WGS) entry which is preliminary data.</text>
</comment>
<name>C2EP13_9LACO</name>
<proteinExistence type="predicted"/>
<dbReference type="CDD" id="cd00093">
    <property type="entry name" value="HTH_XRE"/>
    <property type="match status" value="1"/>
</dbReference>
<feature type="non-terminal residue" evidence="1">
    <location>
        <position position="47"/>
    </location>
</feature>
<evidence type="ECO:0000313" key="2">
    <source>
        <dbReference type="Proteomes" id="UP000005583"/>
    </source>
</evidence>
<dbReference type="HOGENOM" id="CLU_208484_0_0_9"/>
<dbReference type="SUPFAM" id="SSF47413">
    <property type="entry name" value="lambda repressor-like DNA-binding domains"/>
    <property type="match status" value="1"/>
</dbReference>
<dbReference type="InterPro" id="IPR010982">
    <property type="entry name" value="Lambda_DNA-bd_dom_sf"/>
</dbReference>
<keyword evidence="2" id="KW-1185">Reference proteome</keyword>
<protein>
    <recommendedName>
        <fullName evidence="3">HTH cro/C1-type domain-containing protein</fullName>
    </recommendedName>
</protein>
<dbReference type="Gene3D" id="1.10.260.40">
    <property type="entry name" value="lambda repressor-like DNA-binding domains"/>
    <property type="match status" value="1"/>
</dbReference>
<sequence length="47" mass="5429">MIMTTGELLKEYRISQGKNQKEFINDGMIVSQSYYSKVEKNANKITV</sequence>